<feature type="transmembrane region" description="Helical" evidence="8">
    <location>
        <begin position="12"/>
        <end position="36"/>
    </location>
</feature>
<evidence type="ECO:0000313" key="10">
    <source>
        <dbReference type="Proteomes" id="UP000655830"/>
    </source>
</evidence>
<feature type="transmembrane region" description="Helical" evidence="8">
    <location>
        <begin position="64"/>
        <end position="84"/>
    </location>
</feature>
<evidence type="ECO:0000256" key="4">
    <source>
        <dbReference type="ARBA" id="ARBA00022475"/>
    </source>
</evidence>
<evidence type="ECO:0000256" key="6">
    <source>
        <dbReference type="ARBA" id="ARBA00022989"/>
    </source>
</evidence>
<sequence>MKTDFRDTPRYKGMVLIGLILFVIVSLFISIGLGAYKVGPMDIIKAIFVEKSGMNHNIIYNIRLPRTFVAGLVGVCLALAGAILQGIMRNSLASPSTIGITSGAGLMSVICLVLFPQYEYLVTPAAFVGAVLTTVLIFILSWKDGINPLRMVLAGLAVSSLLNALVDLILIFFPDRVHNTLGFSIGSLSVKAWNDFNRIWPYALIGFIVAMILSKKLNILLLGDEIAGSLGVNVERLRVILILLTSLLAASAVSVVGLISFVGLIVPHISRILIGSDYKYLLPASALTGAGVLMLCDTIGRVVAEPMEIPVGIIMAIVGVPFFLYLLRGGIKSARK</sequence>
<dbReference type="CDD" id="cd06550">
    <property type="entry name" value="TM_ABC_iron-siderophores_like"/>
    <property type="match status" value="1"/>
</dbReference>
<dbReference type="PANTHER" id="PTHR30472:SF24">
    <property type="entry name" value="FERRIC ENTEROBACTIN TRANSPORT SYSTEM PERMEASE PROTEIN FEPG"/>
    <property type="match status" value="1"/>
</dbReference>
<comment type="caution">
    <text evidence="9">The sequence shown here is derived from an EMBL/GenBank/DDBJ whole genome shotgun (WGS) entry which is preliminary data.</text>
</comment>
<name>A0A926EKB8_9FIRM</name>
<dbReference type="Proteomes" id="UP000655830">
    <property type="component" value="Unassembled WGS sequence"/>
</dbReference>
<feature type="transmembrane region" description="Helical" evidence="8">
    <location>
        <begin position="199"/>
        <end position="218"/>
    </location>
</feature>
<evidence type="ECO:0000256" key="5">
    <source>
        <dbReference type="ARBA" id="ARBA00022692"/>
    </source>
</evidence>
<feature type="transmembrane region" description="Helical" evidence="8">
    <location>
        <begin position="96"/>
        <end position="115"/>
    </location>
</feature>
<feature type="transmembrane region" description="Helical" evidence="8">
    <location>
        <begin position="121"/>
        <end position="140"/>
    </location>
</feature>
<dbReference type="InterPro" id="IPR000522">
    <property type="entry name" value="ABC_transptr_permease_BtuC"/>
</dbReference>
<evidence type="ECO:0000256" key="7">
    <source>
        <dbReference type="ARBA" id="ARBA00023136"/>
    </source>
</evidence>
<gene>
    <name evidence="9" type="ORF">H8718_16775</name>
</gene>
<proteinExistence type="inferred from homology"/>
<comment type="subcellular location">
    <subcellularLocation>
        <location evidence="1">Cell membrane</location>
        <topology evidence="1">Multi-pass membrane protein</topology>
    </subcellularLocation>
</comment>
<keyword evidence="5 8" id="KW-0812">Transmembrane</keyword>
<dbReference type="InterPro" id="IPR037294">
    <property type="entry name" value="ABC_BtuC-like"/>
</dbReference>
<dbReference type="GO" id="GO:0022857">
    <property type="term" value="F:transmembrane transporter activity"/>
    <property type="evidence" value="ECO:0007669"/>
    <property type="project" value="InterPro"/>
</dbReference>
<evidence type="ECO:0000256" key="8">
    <source>
        <dbReference type="SAM" id="Phobius"/>
    </source>
</evidence>
<comment type="similarity">
    <text evidence="2">Belongs to the binding-protein-dependent transport system permease family. FecCD subfamily.</text>
</comment>
<keyword evidence="10" id="KW-1185">Reference proteome</keyword>
<dbReference type="GO" id="GO:0033214">
    <property type="term" value="P:siderophore-iron import into cell"/>
    <property type="evidence" value="ECO:0007669"/>
    <property type="project" value="TreeGrafter"/>
</dbReference>
<evidence type="ECO:0000256" key="3">
    <source>
        <dbReference type="ARBA" id="ARBA00022448"/>
    </source>
</evidence>
<keyword evidence="7 8" id="KW-0472">Membrane</keyword>
<evidence type="ECO:0000256" key="2">
    <source>
        <dbReference type="ARBA" id="ARBA00007935"/>
    </source>
</evidence>
<feature type="transmembrane region" description="Helical" evidence="8">
    <location>
        <begin position="239"/>
        <end position="266"/>
    </location>
</feature>
<evidence type="ECO:0000313" key="9">
    <source>
        <dbReference type="EMBL" id="MBC8581174.1"/>
    </source>
</evidence>
<dbReference type="Gene3D" id="1.10.3470.10">
    <property type="entry name" value="ABC transporter involved in vitamin B12 uptake, BtuC"/>
    <property type="match status" value="1"/>
</dbReference>
<dbReference type="AlphaFoldDB" id="A0A926EKB8"/>
<dbReference type="FunFam" id="1.10.3470.10:FF:000001">
    <property type="entry name" value="Vitamin B12 ABC transporter permease BtuC"/>
    <property type="match status" value="1"/>
</dbReference>
<evidence type="ECO:0000256" key="1">
    <source>
        <dbReference type="ARBA" id="ARBA00004651"/>
    </source>
</evidence>
<dbReference type="SUPFAM" id="SSF81345">
    <property type="entry name" value="ABC transporter involved in vitamin B12 uptake, BtuC"/>
    <property type="match status" value="1"/>
</dbReference>
<dbReference type="RefSeq" id="WP_249333967.1">
    <property type="nucleotide sequence ID" value="NZ_JACRSY010000039.1"/>
</dbReference>
<feature type="transmembrane region" description="Helical" evidence="8">
    <location>
        <begin position="309"/>
        <end position="327"/>
    </location>
</feature>
<dbReference type="EMBL" id="JACRSY010000039">
    <property type="protein sequence ID" value="MBC8581174.1"/>
    <property type="molecule type" value="Genomic_DNA"/>
</dbReference>
<keyword evidence="6 8" id="KW-1133">Transmembrane helix</keyword>
<dbReference type="GO" id="GO:0005886">
    <property type="term" value="C:plasma membrane"/>
    <property type="evidence" value="ECO:0007669"/>
    <property type="project" value="UniProtKB-SubCell"/>
</dbReference>
<dbReference type="Pfam" id="PF01032">
    <property type="entry name" value="FecCD"/>
    <property type="match status" value="1"/>
</dbReference>
<organism evidence="9 10">
    <name type="scientific">Zhenhengia yiwuensis</name>
    <dbReference type="NCBI Taxonomy" id="2763666"/>
    <lineage>
        <taxon>Bacteria</taxon>
        <taxon>Bacillati</taxon>
        <taxon>Bacillota</taxon>
        <taxon>Clostridia</taxon>
        <taxon>Lachnospirales</taxon>
        <taxon>Lachnospiraceae</taxon>
        <taxon>Zhenhengia</taxon>
    </lineage>
</organism>
<feature type="transmembrane region" description="Helical" evidence="8">
    <location>
        <begin position="152"/>
        <end position="173"/>
    </location>
</feature>
<reference evidence="9" key="1">
    <citation type="submission" date="2020-08" db="EMBL/GenBank/DDBJ databases">
        <title>Genome public.</title>
        <authorList>
            <person name="Liu C."/>
            <person name="Sun Q."/>
        </authorList>
    </citation>
    <scope>NUCLEOTIDE SEQUENCE</scope>
    <source>
        <strain evidence="9">NSJ-12</strain>
    </source>
</reference>
<keyword evidence="3" id="KW-0813">Transport</keyword>
<protein>
    <submittedName>
        <fullName evidence="9">Iron ABC transporter permease</fullName>
    </submittedName>
</protein>
<dbReference type="PANTHER" id="PTHR30472">
    <property type="entry name" value="FERRIC ENTEROBACTIN TRANSPORT SYSTEM PERMEASE PROTEIN"/>
    <property type="match status" value="1"/>
</dbReference>
<accession>A0A926EKB8</accession>
<keyword evidence="4" id="KW-1003">Cell membrane</keyword>